<dbReference type="NCBIfam" id="TIGR01766">
    <property type="entry name" value="IS200/IS605 family accessory protein TnpB-like domain"/>
    <property type="match status" value="1"/>
</dbReference>
<keyword evidence="3" id="KW-0815">Transposition</keyword>
<dbReference type="InterPro" id="IPR021027">
    <property type="entry name" value="Transposase_put_HTH"/>
</dbReference>
<keyword evidence="4" id="KW-0479">Metal-binding</keyword>
<comment type="similarity">
    <text evidence="2">In the N-terminal section; belongs to the transposase 2 family.</text>
</comment>
<dbReference type="PANTHER" id="PTHR30405:SF25">
    <property type="entry name" value="RNA-GUIDED DNA ENDONUCLEASE INSQ-RELATED"/>
    <property type="match status" value="1"/>
</dbReference>
<dbReference type="Pfam" id="PF01385">
    <property type="entry name" value="OrfB_IS605"/>
    <property type="match status" value="1"/>
</dbReference>
<name>A0ABN3RXB4_9ACTN</name>
<feature type="domain" description="Cas12f1-like TNB" evidence="9">
    <location>
        <begin position="293"/>
        <end position="359"/>
    </location>
</feature>
<accession>A0ABN3RXB4</accession>
<feature type="domain" description="Probable transposase IS891/IS1136/IS1341" evidence="8">
    <location>
        <begin position="169"/>
        <end position="281"/>
    </location>
</feature>
<evidence type="ECO:0000256" key="3">
    <source>
        <dbReference type="ARBA" id="ARBA00022578"/>
    </source>
</evidence>
<dbReference type="InterPro" id="IPR051399">
    <property type="entry name" value="RNA-guided_DNA_endo/Transpos"/>
</dbReference>
<dbReference type="Pfam" id="PF12323">
    <property type="entry name" value="HTH_OrfB_IS605"/>
    <property type="match status" value="1"/>
</dbReference>
<protein>
    <submittedName>
        <fullName evidence="11">RNA-guided endonuclease TnpB family protein</fullName>
    </submittedName>
</protein>
<keyword evidence="11" id="KW-0540">Nuclease</keyword>
<keyword evidence="11" id="KW-0255">Endonuclease</keyword>
<evidence type="ECO:0000259" key="8">
    <source>
        <dbReference type="Pfam" id="PF01385"/>
    </source>
</evidence>
<dbReference type="Proteomes" id="UP001501666">
    <property type="component" value="Unassembled WGS sequence"/>
</dbReference>
<evidence type="ECO:0000259" key="9">
    <source>
        <dbReference type="Pfam" id="PF07282"/>
    </source>
</evidence>
<evidence type="ECO:0000256" key="2">
    <source>
        <dbReference type="ARBA" id="ARBA00011044"/>
    </source>
</evidence>
<evidence type="ECO:0000256" key="1">
    <source>
        <dbReference type="ARBA" id="ARBA00008761"/>
    </source>
</evidence>
<evidence type="ECO:0000256" key="7">
    <source>
        <dbReference type="ARBA" id="ARBA00023172"/>
    </source>
</evidence>
<sequence>MAMSVKRAYKYRFRPTPEQATELARTFGCVRLVYNKALEERSRAYAEGHRVSYGESSAALTRWKRTKETEFLNEVSSVPLQQALRHLQAAFANFFAKRAMYPTFKSRKKSRASAEYTRSAFRWKDGRLILAKMTTPLEIVWSRPLPEGARPSTVTVSRDAAGRWFVSLQVEEEIAPLPPVQSTIGVDVGLIALATLSTGEKIANPRHERTDRRKLAKAQRALARKAKGSSNRDKARLRVARVYARISDRRRDHLHQLTTRLVRENQTVVIEDLVVHNMAKNHSLARAISDAAWRELRSMLEYKTAWYGRKLVVIDRWHPSSKLCSACGALEPSMSLNVRTWQCVCGIRHDRDINAAKNILAAGLVER</sequence>
<proteinExistence type="inferred from homology"/>
<keyword evidence="7" id="KW-0233">DNA recombination</keyword>
<evidence type="ECO:0000313" key="11">
    <source>
        <dbReference type="EMBL" id="GAA2663084.1"/>
    </source>
</evidence>
<dbReference type="NCBIfam" id="NF040570">
    <property type="entry name" value="guided_TnpB"/>
    <property type="match status" value="1"/>
</dbReference>
<feature type="domain" description="Transposase putative helix-turn-helix" evidence="10">
    <location>
        <begin position="3"/>
        <end position="49"/>
    </location>
</feature>
<comment type="similarity">
    <text evidence="1">In the C-terminal section; belongs to the transposase 35 family.</text>
</comment>
<dbReference type="PANTHER" id="PTHR30405">
    <property type="entry name" value="TRANSPOSASE"/>
    <property type="match status" value="1"/>
</dbReference>
<comment type="caution">
    <text evidence="11">The sequence shown here is derived from an EMBL/GenBank/DDBJ whole genome shotgun (WGS) entry which is preliminary data.</text>
</comment>
<keyword evidence="11" id="KW-0378">Hydrolase</keyword>
<keyword evidence="12" id="KW-1185">Reference proteome</keyword>
<dbReference type="InterPro" id="IPR010095">
    <property type="entry name" value="Cas12f1-like_TNB"/>
</dbReference>
<organism evidence="11 12">
    <name type="scientific">Nonomuraea recticatena</name>
    <dbReference type="NCBI Taxonomy" id="46178"/>
    <lineage>
        <taxon>Bacteria</taxon>
        <taxon>Bacillati</taxon>
        <taxon>Actinomycetota</taxon>
        <taxon>Actinomycetes</taxon>
        <taxon>Streptosporangiales</taxon>
        <taxon>Streptosporangiaceae</taxon>
        <taxon>Nonomuraea</taxon>
    </lineage>
</organism>
<evidence type="ECO:0000313" key="12">
    <source>
        <dbReference type="Proteomes" id="UP001501666"/>
    </source>
</evidence>
<gene>
    <name evidence="11" type="ORF">GCM10010412_037440</name>
</gene>
<dbReference type="EMBL" id="BAAATE010000008">
    <property type="protein sequence ID" value="GAA2663084.1"/>
    <property type="molecule type" value="Genomic_DNA"/>
</dbReference>
<reference evidence="11 12" key="1">
    <citation type="journal article" date="2019" name="Int. J. Syst. Evol. Microbiol.">
        <title>The Global Catalogue of Microorganisms (GCM) 10K type strain sequencing project: providing services to taxonomists for standard genome sequencing and annotation.</title>
        <authorList>
            <consortium name="The Broad Institute Genomics Platform"/>
            <consortium name="The Broad Institute Genome Sequencing Center for Infectious Disease"/>
            <person name="Wu L."/>
            <person name="Ma J."/>
        </authorList>
    </citation>
    <scope>NUCLEOTIDE SEQUENCE [LARGE SCALE GENOMIC DNA]</scope>
    <source>
        <strain evidence="11 12">JCM 6835</strain>
    </source>
</reference>
<dbReference type="Pfam" id="PF07282">
    <property type="entry name" value="Cas12f1-like_TNB"/>
    <property type="match status" value="1"/>
</dbReference>
<dbReference type="InterPro" id="IPR001959">
    <property type="entry name" value="Transposase"/>
</dbReference>
<evidence type="ECO:0000256" key="6">
    <source>
        <dbReference type="ARBA" id="ARBA00023125"/>
    </source>
</evidence>
<evidence type="ECO:0000256" key="5">
    <source>
        <dbReference type="ARBA" id="ARBA00022833"/>
    </source>
</evidence>
<evidence type="ECO:0000256" key="4">
    <source>
        <dbReference type="ARBA" id="ARBA00022723"/>
    </source>
</evidence>
<dbReference type="GO" id="GO:0004519">
    <property type="term" value="F:endonuclease activity"/>
    <property type="evidence" value="ECO:0007669"/>
    <property type="project" value="UniProtKB-KW"/>
</dbReference>
<keyword evidence="5" id="KW-0862">Zinc</keyword>
<evidence type="ECO:0000259" key="10">
    <source>
        <dbReference type="Pfam" id="PF12323"/>
    </source>
</evidence>
<keyword evidence="6" id="KW-0238">DNA-binding</keyword>